<accession>A0ABV1SDB5</accession>
<name>A0ABV1SDB5_9RHOB</name>
<dbReference type="InterPro" id="IPR000182">
    <property type="entry name" value="GNAT_dom"/>
</dbReference>
<dbReference type="PANTHER" id="PTHR43877">
    <property type="entry name" value="AMINOALKYLPHOSPHONATE N-ACETYLTRANSFERASE-RELATED-RELATED"/>
    <property type="match status" value="1"/>
</dbReference>
<evidence type="ECO:0000256" key="2">
    <source>
        <dbReference type="ARBA" id="ARBA00023315"/>
    </source>
</evidence>
<dbReference type="Pfam" id="PF00583">
    <property type="entry name" value="Acetyltransf_1"/>
    <property type="match status" value="1"/>
</dbReference>
<protein>
    <submittedName>
        <fullName evidence="4">GNAT family N-acetyltransferase</fullName>
    </submittedName>
</protein>
<evidence type="ECO:0000313" key="4">
    <source>
        <dbReference type="EMBL" id="MER5170720.1"/>
    </source>
</evidence>
<dbReference type="EMBL" id="JAYWLC010000002">
    <property type="protein sequence ID" value="MER5170720.1"/>
    <property type="molecule type" value="Genomic_DNA"/>
</dbReference>
<dbReference type="PANTHER" id="PTHR43877:SF2">
    <property type="entry name" value="AMINOALKYLPHOSPHONATE N-ACETYLTRANSFERASE-RELATED"/>
    <property type="match status" value="1"/>
</dbReference>
<evidence type="ECO:0000313" key="5">
    <source>
        <dbReference type="Proteomes" id="UP001438953"/>
    </source>
</evidence>
<dbReference type="InterPro" id="IPR050832">
    <property type="entry name" value="Bact_Acetyltransf"/>
</dbReference>
<dbReference type="Gene3D" id="3.40.630.30">
    <property type="match status" value="1"/>
</dbReference>
<evidence type="ECO:0000256" key="1">
    <source>
        <dbReference type="ARBA" id="ARBA00022679"/>
    </source>
</evidence>
<keyword evidence="1" id="KW-0808">Transferase</keyword>
<sequence>MRELVIRPFEARDEEAWRVLWRGYLDFYQAQCADEVYKASFARMLDPERPQQVGFLAESEGALLGLAHVIFHAHNWHLEEVCYLQDLYVAPEARGSGAGRALIEAVYRLADTRGAPAVYWTTQEDNRTARQLYDRIGEKTAFIKYQRPA</sequence>
<reference evidence="4 5" key="1">
    <citation type="submission" date="2024-06" db="EMBL/GenBank/DDBJ databases">
        <title>Thioclava kandeliae sp. nov. from a rhizosphere soil sample of Kandelia candel in a mangrove.</title>
        <authorList>
            <person name="Mu T."/>
        </authorList>
    </citation>
    <scope>NUCLEOTIDE SEQUENCE [LARGE SCALE GENOMIC DNA]</scope>
    <source>
        <strain evidence="4 5">CPCC 100088</strain>
    </source>
</reference>
<proteinExistence type="predicted"/>
<dbReference type="RefSeq" id="WP_350934735.1">
    <property type="nucleotide sequence ID" value="NZ_JAYWLC010000002.1"/>
</dbReference>
<dbReference type="CDD" id="cd04301">
    <property type="entry name" value="NAT_SF"/>
    <property type="match status" value="1"/>
</dbReference>
<organism evidence="4 5">
    <name type="scientific">Thioclava kandeliae</name>
    <dbReference type="NCBI Taxonomy" id="3070818"/>
    <lineage>
        <taxon>Bacteria</taxon>
        <taxon>Pseudomonadati</taxon>
        <taxon>Pseudomonadota</taxon>
        <taxon>Alphaproteobacteria</taxon>
        <taxon>Rhodobacterales</taxon>
        <taxon>Paracoccaceae</taxon>
        <taxon>Thioclava</taxon>
    </lineage>
</organism>
<dbReference type="Proteomes" id="UP001438953">
    <property type="component" value="Unassembled WGS sequence"/>
</dbReference>
<keyword evidence="5" id="KW-1185">Reference proteome</keyword>
<dbReference type="SUPFAM" id="SSF55729">
    <property type="entry name" value="Acyl-CoA N-acyltransferases (Nat)"/>
    <property type="match status" value="1"/>
</dbReference>
<feature type="domain" description="N-acetyltransferase" evidence="3">
    <location>
        <begin position="4"/>
        <end position="149"/>
    </location>
</feature>
<evidence type="ECO:0000259" key="3">
    <source>
        <dbReference type="PROSITE" id="PS51186"/>
    </source>
</evidence>
<gene>
    <name evidence="4" type="ORF">VSX56_02945</name>
</gene>
<comment type="caution">
    <text evidence="4">The sequence shown here is derived from an EMBL/GenBank/DDBJ whole genome shotgun (WGS) entry which is preliminary data.</text>
</comment>
<dbReference type="PROSITE" id="PS51186">
    <property type="entry name" value="GNAT"/>
    <property type="match status" value="1"/>
</dbReference>
<dbReference type="InterPro" id="IPR016181">
    <property type="entry name" value="Acyl_CoA_acyltransferase"/>
</dbReference>
<keyword evidence="2" id="KW-0012">Acyltransferase</keyword>